<dbReference type="RefSeq" id="WP_078921257.1">
    <property type="nucleotide sequence ID" value="NZ_FUYB01000002.1"/>
</dbReference>
<proteinExistence type="predicted"/>
<dbReference type="Proteomes" id="UP000190460">
    <property type="component" value="Unassembled WGS sequence"/>
</dbReference>
<keyword evidence="2" id="KW-1185">Reference proteome</keyword>
<sequence>MPLSKPVERELAHTRTIVCQGYERKDGLWDIEAQVVDTKPYSFPNKDRGGRIEAEEALHDMKLRLTVDANLVIHAAEAVTEAAPFNYCTAIHPAYSRLVGLRIAPGWNQRLKELFGGIQGCTHITELFATMATAAVQTVGGSIMRRQQFVDPDPTSIPKHLHTCHALALSSPVVLEHWPHAYRPSQTVSTQDQS</sequence>
<dbReference type="STRING" id="92487.SAMN02745130_00564"/>
<reference evidence="1 2" key="1">
    <citation type="submission" date="2017-02" db="EMBL/GenBank/DDBJ databases">
        <authorList>
            <person name="Peterson S.W."/>
        </authorList>
    </citation>
    <scope>NUCLEOTIDE SEQUENCE [LARGE SCALE GENOMIC DNA]</scope>
    <source>
        <strain evidence="1 2">ATCC 49788</strain>
    </source>
</reference>
<dbReference type="AlphaFoldDB" id="A0A1T4VY55"/>
<evidence type="ECO:0000313" key="2">
    <source>
        <dbReference type="Proteomes" id="UP000190460"/>
    </source>
</evidence>
<dbReference type="Pfam" id="PF11136">
    <property type="entry name" value="DUF2889"/>
    <property type="match status" value="1"/>
</dbReference>
<dbReference type="EMBL" id="FUYB01000002">
    <property type="protein sequence ID" value="SKA69738.1"/>
    <property type="molecule type" value="Genomic_DNA"/>
</dbReference>
<gene>
    <name evidence="1" type="ORF">SAMN02745130_00564</name>
</gene>
<dbReference type="InterPro" id="IPR021312">
    <property type="entry name" value="DUF2889"/>
</dbReference>
<protein>
    <recommendedName>
        <fullName evidence="3">DUF2889 domain-containing protein</fullName>
    </recommendedName>
</protein>
<dbReference type="OrthoDB" id="6862397at2"/>
<evidence type="ECO:0008006" key="3">
    <source>
        <dbReference type="Google" id="ProtNLM"/>
    </source>
</evidence>
<evidence type="ECO:0000313" key="1">
    <source>
        <dbReference type="EMBL" id="SKA69738.1"/>
    </source>
</evidence>
<organism evidence="1 2">
    <name type="scientific">Thiothrix eikelboomii</name>
    <dbReference type="NCBI Taxonomy" id="92487"/>
    <lineage>
        <taxon>Bacteria</taxon>
        <taxon>Pseudomonadati</taxon>
        <taxon>Pseudomonadota</taxon>
        <taxon>Gammaproteobacteria</taxon>
        <taxon>Thiotrichales</taxon>
        <taxon>Thiotrichaceae</taxon>
        <taxon>Thiothrix</taxon>
    </lineage>
</organism>
<name>A0A1T4VY55_9GAMM</name>
<accession>A0A1T4VY55</accession>